<dbReference type="AlphaFoldDB" id="A0A2R6AZG0"/>
<dbReference type="Proteomes" id="UP000240490">
    <property type="component" value="Unassembled WGS sequence"/>
</dbReference>
<organism evidence="1 2">
    <name type="scientific">Candidatus Marsarchaeota G2 archaeon ECH_B_SAG-M15</name>
    <dbReference type="NCBI Taxonomy" id="1978162"/>
    <lineage>
        <taxon>Archaea</taxon>
        <taxon>Candidatus Marsarchaeota</taxon>
        <taxon>Candidatus Marsarchaeota group 2</taxon>
    </lineage>
</organism>
<sequence length="75" mass="7697">MVGLVGWLGMGGWGDVLGLVFESSAGAGGWGGLLVAEVCVLIRRGRGRDGEAGVRFPEAAYFDPSSAVPVSFLNV</sequence>
<gene>
    <name evidence="1" type="ORF">B9Q08_02435</name>
</gene>
<dbReference type="EMBL" id="NEXJ01000041">
    <property type="protein sequence ID" value="PSN91668.1"/>
    <property type="molecule type" value="Genomic_DNA"/>
</dbReference>
<accession>A0A2R6AZG0</accession>
<comment type="caution">
    <text evidence="1">The sequence shown here is derived from an EMBL/GenBank/DDBJ whole genome shotgun (WGS) entry which is preliminary data.</text>
</comment>
<protein>
    <submittedName>
        <fullName evidence="1">Uncharacterized protein</fullName>
    </submittedName>
</protein>
<reference evidence="1 2" key="1">
    <citation type="submission" date="2017-04" db="EMBL/GenBank/DDBJ databases">
        <title>Novel microbial lineages endemic to geothermal iron-oxide mats fill important gaps in the evolutionary history of Archaea.</title>
        <authorList>
            <person name="Jay Z.J."/>
            <person name="Beam J.P."/>
            <person name="Dlakic M."/>
            <person name="Rusch D.B."/>
            <person name="Kozubal M.A."/>
            <person name="Inskeep W.P."/>
        </authorList>
    </citation>
    <scope>NUCLEOTIDE SEQUENCE [LARGE SCALE GENOMIC DNA]</scope>
    <source>
        <strain evidence="1">ECH_B_SAG-M15</strain>
    </source>
</reference>
<evidence type="ECO:0000313" key="1">
    <source>
        <dbReference type="EMBL" id="PSN91668.1"/>
    </source>
</evidence>
<proteinExistence type="predicted"/>
<evidence type="ECO:0000313" key="2">
    <source>
        <dbReference type="Proteomes" id="UP000240490"/>
    </source>
</evidence>
<name>A0A2R6AZG0_9ARCH</name>